<evidence type="ECO:0000256" key="5">
    <source>
        <dbReference type="ARBA" id="ARBA00023026"/>
    </source>
</evidence>
<dbReference type="CDD" id="cd06558">
    <property type="entry name" value="crotonase-like"/>
    <property type="match status" value="1"/>
</dbReference>
<dbReference type="OrthoDB" id="448450at2759"/>
<dbReference type="PANTHER" id="PTHR43684">
    <property type="match status" value="1"/>
</dbReference>
<dbReference type="GO" id="GO:0006635">
    <property type="term" value="P:fatty acid beta-oxidation"/>
    <property type="evidence" value="ECO:0007669"/>
    <property type="project" value="TreeGrafter"/>
</dbReference>
<comment type="pathway">
    <text evidence="2">Mycotoxin biosynthesis.</text>
</comment>
<evidence type="ECO:0000256" key="2">
    <source>
        <dbReference type="ARBA" id="ARBA00004685"/>
    </source>
</evidence>
<name>A0A9Q9DW17_CURCL</name>
<evidence type="ECO:0000256" key="3">
    <source>
        <dbReference type="ARBA" id="ARBA00005005"/>
    </source>
</evidence>
<comment type="similarity">
    <text evidence="4">Belongs to the enoyl-CoA hydratase/isomerase family.</text>
</comment>
<comment type="subcellular location">
    <subcellularLocation>
        <location evidence="1">Peroxisome</location>
    </subcellularLocation>
</comment>
<dbReference type="VEuPathDB" id="FungiDB:yc1106_07789"/>
<evidence type="ECO:0000313" key="9">
    <source>
        <dbReference type="Proteomes" id="UP001056012"/>
    </source>
</evidence>
<dbReference type="SUPFAM" id="SSF52096">
    <property type="entry name" value="ClpP/crotonase"/>
    <property type="match status" value="1"/>
</dbReference>
<dbReference type="InterPro" id="IPR001753">
    <property type="entry name" value="Enoyl-CoA_hydra/iso"/>
</dbReference>
<dbReference type="Gene3D" id="3.90.226.10">
    <property type="entry name" value="2-enoyl-CoA Hydratase, Chain A, domain 1"/>
    <property type="match status" value="1"/>
</dbReference>
<keyword evidence="6" id="KW-0576">Peroxisome</keyword>
<dbReference type="Proteomes" id="UP001056012">
    <property type="component" value="Chromosome 6"/>
</dbReference>
<dbReference type="InterPro" id="IPR029045">
    <property type="entry name" value="ClpP/crotonase-like_dom_sf"/>
</dbReference>
<keyword evidence="9" id="KW-1185">Reference proteome</keyword>
<dbReference type="FunFam" id="3.90.226.10:FF:000048">
    <property type="entry name" value="3,2-trans-enoyl-CoA isomerase"/>
    <property type="match status" value="1"/>
</dbReference>
<evidence type="ECO:0000256" key="1">
    <source>
        <dbReference type="ARBA" id="ARBA00004275"/>
    </source>
</evidence>
<keyword evidence="5" id="KW-0843">Virulence</keyword>
<proteinExistence type="inferred from homology"/>
<dbReference type="EMBL" id="CP089279">
    <property type="protein sequence ID" value="USP80515.1"/>
    <property type="molecule type" value="Genomic_DNA"/>
</dbReference>
<dbReference type="Pfam" id="PF00378">
    <property type="entry name" value="ECH_1"/>
    <property type="match status" value="1"/>
</dbReference>
<evidence type="ECO:0000256" key="6">
    <source>
        <dbReference type="ARBA" id="ARBA00023140"/>
    </source>
</evidence>
<sequence>MASESPVLVEYRGKTAIITLNAPKKLNALGADDYYQLARAMNEVAARDDVCITILTGKGRFFSAGADVSFGSQKDTSSMDEQQMYLRSFVANNLFITHAFYSHPKILITALNGPAVGLSAALISFSDFIYSAPHSFLLTPFSSLGLVTEGNASIGFVRRLGLPKANEALIMSKRITNDELLATGFVNKTFDAGNIKDEAYSERFLGQVLAEVEDRLGDHLNRESLVQIKALIQKPMREALDRQGVEEVMGGLKRFLKGVPQEEFRKLASGEKKHKL</sequence>
<keyword evidence="7" id="KW-0413">Isomerase</keyword>
<reference evidence="8" key="1">
    <citation type="submission" date="2021-12" db="EMBL/GenBank/DDBJ databases">
        <title>Curvularia clavata genome.</title>
        <authorList>
            <person name="Cao Y."/>
        </authorList>
    </citation>
    <scope>NUCLEOTIDE SEQUENCE</scope>
    <source>
        <strain evidence="8">Yc1106</strain>
    </source>
</reference>
<protein>
    <submittedName>
        <fullName evidence="8">Uncharacterized protein</fullName>
    </submittedName>
</protein>
<evidence type="ECO:0000313" key="8">
    <source>
        <dbReference type="EMBL" id="USP80515.1"/>
    </source>
</evidence>
<dbReference type="GO" id="GO:0005782">
    <property type="term" value="C:peroxisomal matrix"/>
    <property type="evidence" value="ECO:0007669"/>
    <property type="project" value="TreeGrafter"/>
</dbReference>
<comment type="pathway">
    <text evidence="3">Lipid metabolism; fatty acid beta-oxidation.</text>
</comment>
<dbReference type="InterPro" id="IPR051053">
    <property type="entry name" value="ECH/Chromodomain_protein"/>
</dbReference>
<evidence type="ECO:0000256" key="7">
    <source>
        <dbReference type="ARBA" id="ARBA00023235"/>
    </source>
</evidence>
<gene>
    <name evidence="8" type="ORF">yc1106_07789</name>
</gene>
<dbReference type="PANTHER" id="PTHR43684:SF1">
    <property type="entry name" value="ENOYL-COA DELTA ISOMERASE 2"/>
    <property type="match status" value="1"/>
</dbReference>
<accession>A0A9Q9DW17</accession>
<dbReference type="GO" id="GO:0004165">
    <property type="term" value="F:delta(3)-delta(2)-enoyl-CoA isomerase activity"/>
    <property type="evidence" value="ECO:0007669"/>
    <property type="project" value="UniProtKB-ARBA"/>
</dbReference>
<organism evidence="8 9">
    <name type="scientific">Curvularia clavata</name>
    <dbReference type="NCBI Taxonomy" id="95742"/>
    <lineage>
        <taxon>Eukaryota</taxon>
        <taxon>Fungi</taxon>
        <taxon>Dikarya</taxon>
        <taxon>Ascomycota</taxon>
        <taxon>Pezizomycotina</taxon>
        <taxon>Dothideomycetes</taxon>
        <taxon>Pleosporomycetidae</taxon>
        <taxon>Pleosporales</taxon>
        <taxon>Pleosporineae</taxon>
        <taxon>Pleosporaceae</taxon>
        <taxon>Curvularia</taxon>
    </lineage>
</organism>
<evidence type="ECO:0000256" key="4">
    <source>
        <dbReference type="ARBA" id="ARBA00005254"/>
    </source>
</evidence>
<dbReference type="AlphaFoldDB" id="A0A9Q9DW17"/>